<gene>
    <name evidence="2" type="ordered locus">HCH_04151</name>
</gene>
<dbReference type="EMBL" id="CP000155">
    <property type="protein sequence ID" value="ABC30860.1"/>
    <property type="molecule type" value="Genomic_DNA"/>
</dbReference>
<keyword evidence="1" id="KW-1133">Transmembrane helix</keyword>
<name>Q2SER4_HAHCH</name>
<evidence type="ECO:0000313" key="3">
    <source>
        <dbReference type="Proteomes" id="UP000000238"/>
    </source>
</evidence>
<reference evidence="2 3" key="1">
    <citation type="journal article" date="2005" name="Nucleic Acids Res.">
        <title>Genomic blueprint of Hahella chejuensis, a marine microbe producing an algicidal agent.</title>
        <authorList>
            <person name="Jeong H."/>
            <person name="Yim J.H."/>
            <person name="Lee C."/>
            <person name="Choi S.-H."/>
            <person name="Park Y.K."/>
            <person name="Yoon S.H."/>
            <person name="Hur C.-G."/>
            <person name="Kang H.-Y."/>
            <person name="Kim D."/>
            <person name="Lee H.H."/>
            <person name="Park K.H."/>
            <person name="Park S.-H."/>
            <person name="Park H.-S."/>
            <person name="Lee H.K."/>
            <person name="Oh T.K."/>
            <person name="Kim J.F."/>
        </authorList>
    </citation>
    <scope>NUCLEOTIDE SEQUENCE [LARGE SCALE GENOMIC DNA]</scope>
    <source>
        <strain evidence="2 3">KCTC 2396</strain>
    </source>
</reference>
<accession>Q2SER4</accession>
<feature type="transmembrane region" description="Helical" evidence="1">
    <location>
        <begin position="12"/>
        <end position="31"/>
    </location>
</feature>
<feature type="transmembrane region" description="Helical" evidence="1">
    <location>
        <begin position="84"/>
        <end position="105"/>
    </location>
</feature>
<dbReference type="Proteomes" id="UP000000238">
    <property type="component" value="Chromosome"/>
</dbReference>
<evidence type="ECO:0000256" key="1">
    <source>
        <dbReference type="SAM" id="Phobius"/>
    </source>
</evidence>
<keyword evidence="1" id="KW-0472">Membrane</keyword>
<protein>
    <submittedName>
        <fullName evidence="2">Uncharacterized protein</fullName>
    </submittedName>
</protein>
<dbReference type="KEGG" id="hch:HCH_04151"/>
<feature type="transmembrane region" description="Helical" evidence="1">
    <location>
        <begin position="43"/>
        <end position="63"/>
    </location>
</feature>
<evidence type="ECO:0000313" key="2">
    <source>
        <dbReference type="EMBL" id="ABC30860.1"/>
    </source>
</evidence>
<feature type="transmembrane region" description="Helical" evidence="1">
    <location>
        <begin position="111"/>
        <end position="129"/>
    </location>
</feature>
<sequence>MLNKKKFLTELALKNAALLLVIAPAMILFTLDSMQHMEAGNQSAILAVIGLLMASAIVGIFETTYQKSVLEKPLQRWLAHLTKALLYLGVTELMAIAIAAVGTTYPFWDDPLIWALSPIYLALYLYDCWDGLIAADNLS</sequence>
<dbReference type="HOGENOM" id="CLU_1842727_0_0_6"/>
<dbReference type="RefSeq" id="WP_011397927.1">
    <property type="nucleotide sequence ID" value="NC_007645.1"/>
</dbReference>
<organism evidence="2 3">
    <name type="scientific">Hahella chejuensis (strain KCTC 2396)</name>
    <dbReference type="NCBI Taxonomy" id="349521"/>
    <lineage>
        <taxon>Bacteria</taxon>
        <taxon>Pseudomonadati</taxon>
        <taxon>Pseudomonadota</taxon>
        <taxon>Gammaproteobacteria</taxon>
        <taxon>Oceanospirillales</taxon>
        <taxon>Hahellaceae</taxon>
        <taxon>Hahella</taxon>
    </lineage>
</organism>
<keyword evidence="3" id="KW-1185">Reference proteome</keyword>
<dbReference type="eggNOG" id="ENOG503423J">
    <property type="taxonomic scope" value="Bacteria"/>
</dbReference>
<proteinExistence type="predicted"/>
<keyword evidence="1" id="KW-0812">Transmembrane</keyword>
<dbReference type="AlphaFoldDB" id="Q2SER4"/>